<protein>
    <submittedName>
        <fullName evidence="1">Uncharacterized protein</fullName>
    </submittedName>
</protein>
<name>X1KZV6_9ZZZZ</name>
<proteinExistence type="predicted"/>
<dbReference type="EMBL" id="BARV01013159">
    <property type="protein sequence ID" value="GAI12263.1"/>
    <property type="molecule type" value="Genomic_DNA"/>
</dbReference>
<reference evidence="1" key="1">
    <citation type="journal article" date="2014" name="Front. Microbiol.">
        <title>High frequency of phylogenetically diverse reductive dehalogenase-homologous genes in deep subseafloor sedimentary metagenomes.</title>
        <authorList>
            <person name="Kawai M."/>
            <person name="Futagami T."/>
            <person name="Toyoda A."/>
            <person name="Takaki Y."/>
            <person name="Nishi S."/>
            <person name="Hori S."/>
            <person name="Arai W."/>
            <person name="Tsubouchi T."/>
            <person name="Morono Y."/>
            <person name="Uchiyama I."/>
            <person name="Ito T."/>
            <person name="Fujiyama A."/>
            <person name="Inagaki F."/>
            <person name="Takami H."/>
        </authorList>
    </citation>
    <scope>NUCLEOTIDE SEQUENCE</scope>
    <source>
        <strain evidence="1">Expedition CK06-06</strain>
    </source>
</reference>
<evidence type="ECO:0000313" key="1">
    <source>
        <dbReference type="EMBL" id="GAI12263.1"/>
    </source>
</evidence>
<accession>X1KZV6</accession>
<organism evidence="1">
    <name type="scientific">marine sediment metagenome</name>
    <dbReference type="NCBI Taxonomy" id="412755"/>
    <lineage>
        <taxon>unclassified sequences</taxon>
        <taxon>metagenomes</taxon>
        <taxon>ecological metagenomes</taxon>
    </lineage>
</organism>
<feature type="non-terminal residue" evidence="1">
    <location>
        <position position="1"/>
    </location>
</feature>
<comment type="caution">
    <text evidence="1">The sequence shown here is derived from an EMBL/GenBank/DDBJ whole genome shotgun (WGS) entry which is preliminary data.</text>
</comment>
<sequence length="38" mass="4149">PLFNLGPYLLLGKVCAQEPDTAIDNKTNGCQVQVLFDI</sequence>
<gene>
    <name evidence="1" type="ORF">S06H3_23952</name>
</gene>
<dbReference type="AlphaFoldDB" id="X1KZV6"/>